<keyword evidence="1" id="KW-0175">Coiled coil</keyword>
<reference evidence="3" key="1">
    <citation type="journal article" date="2014" name="BMC Genomics">
        <title>Characterizing the developmental transcriptome of the oriental fruit fly, Bactrocera dorsalis (Diptera: Tephritidae) through comparative genomic analysis with Drosophila melanogaster utilizing modENCODE datasets.</title>
        <authorList>
            <person name="Geib S.M."/>
            <person name="Calla B."/>
            <person name="Hall B."/>
            <person name="Hou S."/>
            <person name="Manoukis N.C."/>
        </authorList>
    </citation>
    <scope>NUCLEOTIDE SEQUENCE</scope>
    <source>
        <strain evidence="3">Punador</strain>
    </source>
</reference>
<dbReference type="AlphaFoldDB" id="A0A034VCW4"/>
<evidence type="ECO:0000313" key="3">
    <source>
        <dbReference type="EMBL" id="JAC40334.1"/>
    </source>
</evidence>
<dbReference type="InterPro" id="IPR041671">
    <property type="entry name" value="Csm1_N"/>
</dbReference>
<evidence type="ECO:0000256" key="1">
    <source>
        <dbReference type="SAM" id="Coils"/>
    </source>
</evidence>
<dbReference type="EMBL" id="GAKP01018618">
    <property type="protein sequence ID" value="JAC40334.1"/>
    <property type="molecule type" value="Transcribed_RNA"/>
</dbReference>
<feature type="domain" description="Csm1 N-terminal" evidence="2">
    <location>
        <begin position="37"/>
        <end position="83"/>
    </location>
</feature>
<protein>
    <recommendedName>
        <fullName evidence="2">Csm1 N-terminal domain-containing protein</fullName>
    </recommendedName>
</protein>
<proteinExistence type="predicted"/>
<feature type="non-terminal residue" evidence="3">
    <location>
        <position position="1"/>
    </location>
</feature>
<feature type="coiled-coil region" evidence="1">
    <location>
        <begin position="36"/>
        <end position="84"/>
    </location>
</feature>
<dbReference type="Pfam" id="PF18504">
    <property type="entry name" value="Csm1_N"/>
    <property type="match status" value="1"/>
</dbReference>
<dbReference type="OrthoDB" id="10624615at2759"/>
<dbReference type="Gene3D" id="1.20.5.340">
    <property type="match status" value="1"/>
</dbReference>
<organism evidence="3">
    <name type="scientific">Bactrocera dorsalis</name>
    <name type="common">Oriental fruit fly</name>
    <name type="synonym">Dacus dorsalis</name>
    <dbReference type="NCBI Taxonomy" id="27457"/>
    <lineage>
        <taxon>Eukaryota</taxon>
        <taxon>Metazoa</taxon>
        <taxon>Ecdysozoa</taxon>
        <taxon>Arthropoda</taxon>
        <taxon>Hexapoda</taxon>
        <taxon>Insecta</taxon>
        <taxon>Pterygota</taxon>
        <taxon>Neoptera</taxon>
        <taxon>Endopterygota</taxon>
        <taxon>Diptera</taxon>
        <taxon>Brachycera</taxon>
        <taxon>Muscomorpha</taxon>
        <taxon>Tephritoidea</taxon>
        <taxon>Tephritidae</taxon>
        <taxon>Bactrocera</taxon>
        <taxon>Bactrocera</taxon>
    </lineage>
</organism>
<sequence length="140" mass="16275">ICGKRSPGEVRFSGIANFREIGSQTNLGLVSGALREQKLVEENLCLQSKLEEKEREINYLKYQMEDLAKKYKRIKKELKEKEEGFDLIGHLNSNFPPQISAIVRNSIKNFNRNPKGRRYDNYFKTLTLGVYFLSPLAYRP</sequence>
<name>A0A034VCW4_BACDO</name>
<accession>A0A034VCW4</accession>
<evidence type="ECO:0000259" key="2">
    <source>
        <dbReference type="Pfam" id="PF18504"/>
    </source>
</evidence>